<dbReference type="EMBL" id="BLXX01000001">
    <property type="protein sequence ID" value="GFO58343.1"/>
    <property type="molecule type" value="Genomic_DNA"/>
</dbReference>
<dbReference type="InterPro" id="IPR025943">
    <property type="entry name" value="Sigma_54_int_dom_ATP-bd_2"/>
</dbReference>
<evidence type="ECO:0000259" key="5">
    <source>
        <dbReference type="PROSITE" id="PS50045"/>
    </source>
</evidence>
<evidence type="ECO:0000256" key="3">
    <source>
        <dbReference type="PROSITE-ProRule" id="PRU00169"/>
    </source>
</evidence>
<dbReference type="InterPro" id="IPR027417">
    <property type="entry name" value="P-loop_NTPase"/>
</dbReference>
<dbReference type="SUPFAM" id="SSF52540">
    <property type="entry name" value="P-loop containing nucleoside triphosphate hydrolases"/>
    <property type="match status" value="1"/>
</dbReference>
<proteinExistence type="predicted"/>
<dbReference type="InterPro" id="IPR025662">
    <property type="entry name" value="Sigma_54_int_dom_ATP-bd_1"/>
</dbReference>
<comment type="caution">
    <text evidence="8">The sequence shown here is derived from an EMBL/GenBank/DDBJ whole genome shotgun (WGS) entry which is preliminary data.</text>
</comment>
<sequence length="472" mass="52843">MMKEALYPAFGVLLVDDEPPWLRSLSMSLEGPGGITNITQLSDSRQVLALLEQQDFGLVLLDLTMPFLSGEELLSKLAEEHPDLSVLVMSGLNQVETAVRCMRLGAFDYLVKTDDEDRIIDAVRRAIRMQELQRENKEMRRRFLNDRLECPQAFAQIVTQNKAMRSIFQYIEAVAKSTQPILITGESGVGKELVARAVHNLSRSDGPLVPVNVAGLDDSVFADTLFGHRKGAFTGADETRSGMVEQAAEGTLFLDEIGDLSLSCQVKLLRLLQEGEFYPLGSDLPKQMKARIVVATHQDLAQKRAAGSFRKDLYYRLRAHHVHIPPLRERKDDIPLLLDHFLEEAARLFDKKVPSYPKELVTLLSTYSFPGNLREMRSMVFDAMSVHNSRMLSMNTFLSAMEEQGERPAPSAAGSGENVFYGCDELPTLGEAVEQLVNEAMRRSEHNQSIASRLLGISQPALSKRLKLLRKE</sequence>
<dbReference type="Gene3D" id="3.40.50.2300">
    <property type="match status" value="1"/>
</dbReference>
<dbReference type="Gene3D" id="1.10.8.60">
    <property type="match status" value="1"/>
</dbReference>
<dbReference type="PROSITE" id="PS50931">
    <property type="entry name" value="HTH_LYSR"/>
    <property type="match status" value="1"/>
</dbReference>
<name>A0A6V8MEU5_9BACT</name>
<evidence type="ECO:0000259" key="6">
    <source>
        <dbReference type="PROSITE" id="PS50110"/>
    </source>
</evidence>
<dbReference type="Proteomes" id="UP000556026">
    <property type="component" value="Unassembled WGS sequence"/>
</dbReference>
<evidence type="ECO:0000256" key="1">
    <source>
        <dbReference type="ARBA" id="ARBA00022741"/>
    </source>
</evidence>
<feature type="modified residue" description="4-aspartylphosphate" evidence="3">
    <location>
        <position position="62"/>
    </location>
</feature>
<dbReference type="GO" id="GO:0003700">
    <property type="term" value="F:DNA-binding transcription factor activity"/>
    <property type="evidence" value="ECO:0007669"/>
    <property type="project" value="InterPro"/>
</dbReference>
<dbReference type="AlphaFoldDB" id="A0A6V8MEU5"/>
<dbReference type="PROSITE" id="PS00676">
    <property type="entry name" value="SIGMA54_INTERACT_2"/>
    <property type="match status" value="1"/>
</dbReference>
<dbReference type="Pfam" id="PF25601">
    <property type="entry name" value="AAA_lid_14"/>
    <property type="match status" value="1"/>
</dbReference>
<feature type="domain" description="HTH lysR-type" evidence="7">
    <location>
        <begin position="445"/>
        <end position="472"/>
    </location>
</feature>
<dbReference type="InterPro" id="IPR058031">
    <property type="entry name" value="AAA_lid_NorR"/>
</dbReference>
<accession>A0A6V8MEU5</accession>
<dbReference type="Pfam" id="PF00072">
    <property type="entry name" value="Response_reg"/>
    <property type="match status" value="1"/>
</dbReference>
<evidence type="ECO:0000259" key="7">
    <source>
        <dbReference type="PROSITE" id="PS50931"/>
    </source>
</evidence>
<dbReference type="InterPro" id="IPR001789">
    <property type="entry name" value="Sig_transdc_resp-reg_receiver"/>
</dbReference>
<organism evidence="8 9">
    <name type="scientific">Geomonas silvestris</name>
    <dbReference type="NCBI Taxonomy" id="2740184"/>
    <lineage>
        <taxon>Bacteria</taxon>
        <taxon>Pseudomonadati</taxon>
        <taxon>Thermodesulfobacteriota</taxon>
        <taxon>Desulfuromonadia</taxon>
        <taxon>Geobacterales</taxon>
        <taxon>Geobacteraceae</taxon>
        <taxon>Geomonas</taxon>
    </lineage>
</organism>
<dbReference type="PROSITE" id="PS50045">
    <property type="entry name" value="SIGMA54_INTERACT_4"/>
    <property type="match status" value="1"/>
</dbReference>
<dbReference type="InterPro" id="IPR000847">
    <property type="entry name" value="LysR_HTH_N"/>
</dbReference>
<protein>
    <submittedName>
        <fullName evidence="8">Sigma-54-dependent Fis family transcriptional regulator</fullName>
    </submittedName>
</protein>
<reference evidence="9" key="1">
    <citation type="submission" date="2020-06" db="EMBL/GenBank/DDBJ databases">
        <title>Draft genomic sequence of Geomonas sp. Red330.</title>
        <authorList>
            <person name="Itoh H."/>
            <person name="Zhenxing X."/>
            <person name="Ushijima N."/>
            <person name="Masuda Y."/>
            <person name="Shiratori Y."/>
            <person name="Senoo K."/>
        </authorList>
    </citation>
    <scope>NUCLEOTIDE SEQUENCE [LARGE SCALE GENOMIC DNA]</scope>
    <source>
        <strain evidence="9">Red330</strain>
    </source>
</reference>
<dbReference type="FunFam" id="3.40.50.300:FF:000006">
    <property type="entry name" value="DNA-binding transcriptional regulator NtrC"/>
    <property type="match status" value="1"/>
</dbReference>
<evidence type="ECO:0000256" key="2">
    <source>
        <dbReference type="ARBA" id="ARBA00022840"/>
    </source>
</evidence>
<dbReference type="PROSITE" id="PS00675">
    <property type="entry name" value="SIGMA54_INTERACT_1"/>
    <property type="match status" value="1"/>
</dbReference>
<dbReference type="GO" id="GO:0005524">
    <property type="term" value="F:ATP binding"/>
    <property type="evidence" value="ECO:0007669"/>
    <property type="project" value="UniProtKB-KW"/>
</dbReference>
<dbReference type="SMART" id="SM00448">
    <property type="entry name" value="REC"/>
    <property type="match status" value="1"/>
</dbReference>
<dbReference type="SMART" id="SM00382">
    <property type="entry name" value="AAA"/>
    <property type="match status" value="1"/>
</dbReference>
<dbReference type="GO" id="GO:0000160">
    <property type="term" value="P:phosphorelay signal transduction system"/>
    <property type="evidence" value="ECO:0007669"/>
    <property type="project" value="InterPro"/>
</dbReference>
<feature type="domain" description="Response regulatory" evidence="6">
    <location>
        <begin position="11"/>
        <end position="127"/>
    </location>
</feature>
<evidence type="ECO:0000256" key="4">
    <source>
        <dbReference type="SAM" id="Coils"/>
    </source>
</evidence>
<gene>
    <name evidence="8" type="ORF">GMST_06680</name>
</gene>
<evidence type="ECO:0000313" key="8">
    <source>
        <dbReference type="EMBL" id="GFO58343.1"/>
    </source>
</evidence>
<dbReference type="Pfam" id="PF00158">
    <property type="entry name" value="Sigma54_activat"/>
    <property type="match status" value="1"/>
</dbReference>
<feature type="domain" description="Sigma-54 factor interaction" evidence="5">
    <location>
        <begin position="157"/>
        <end position="385"/>
    </location>
</feature>
<dbReference type="CDD" id="cd00009">
    <property type="entry name" value="AAA"/>
    <property type="match status" value="1"/>
</dbReference>
<keyword evidence="4" id="KW-0175">Coiled coil</keyword>
<dbReference type="PANTHER" id="PTHR32071">
    <property type="entry name" value="TRANSCRIPTIONAL REGULATORY PROTEIN"/>
    <property type="match status" value="1"/>
</dbReference>
<dbReference type="InterPro" id="IPR002078">
    <property type="entry name" value="Sigma_54_int"/>
</dbReference>
<dbReference type="PANTHER" id="PTHR32071:SF13">
    <property type="entry name" value="RESPONSE REGULATOR HSFA"/>
    <property type="match status" value="1"/>
</dbReference>
<dbReference type="InterPro" id="IPR011006">
    <property type="entry name" value="CheY-like_superfamily"/>
</dbReference>
<dbReference type="Gene3D" id="3.40.50.300">
    <property type="entry name" value="P-loop containing nucleotide triphosphate hydrolases"/>
    <property type="match status" value="1"/>
</dbReference>
<keyword evidence="1" id="KW-0547">Nucleotide-binding</keyword>
<dbReference type="InterPro" id="IPR003593">
    <property type="entry name" value="AAA+_ATPase"/>
</dbReference>
<dbReference type="SUPFAM" id="SSF52172">
    <property type="entry name" value="CheY-like"/>
    <property type="match status" value="1"/>
</dbReference>
<keyword evidence="3" id="KW-0597">Phosphoprotein</keyword>
<keyword evidence="9" id="KW-1185">Reference proteome</keyword>
<dbReference type="PROSITE" id="PS50110">
    <property type="entry name" value="RESPONSE_REGULATORY"/>
    <property type="match status" value="1"/>
</dbReference>
<feature type="coiled-coil region" evidence="4">
    <location>
        <begin position="122"/>
        <end position="149"/>
    </location>
</feature>
<evidence type="ECO:0000313" key="9">
    <source>
        <dbReference type="Proteomes" id="UP000556026"/>
    </source>
</evidence>
<keyword evidence="2" id="KW-0067">ATP-binding</keyword>